<proteinExistence type="predicted"/>
<dbReference type="SUPFAM" id="SSF53137">
    <property type="entry name" value="Translational machinery components"/>
    <property type="match status" value="1"/>
</dbReference>
<evidence type="ECO:0000313" key="1">
    <source>
        <dbReference type="EMBL" id="CAL2107702.1"/>
    </source>
</evidence>
<dbReference type="Proteomes" id="UP001497602">
    <property type="component" value="Unassembled WGS sequence"/>
</dbReference>
<protein>
    <recommendedName>
        <fullName evidence="3">Protein required for attachment to host cells</fullName>
    </recommendedName>
</protein>
<dbReference type="EMBL" id="CAXJRC010000041">
    <property type="protein sequence ID" value="CAL2107702.1"/>
    <property type="molecule type" value="Genomic_DNA"/>
</dbReference>
<gene>
    <name evidence="1" type="ORF">T190115A13A_40224</name>
</gene>
<organism evidence="1 2">
    <name type="scientific">Tenacibaculum vairaonense</name>
    <dbReference type="NCBI Taxonomy" id="3137860"/>
    <lineage>
        <taxon>Bacteria</taxon>
        <taxon>Pseudomonadati</taxon>
        <taxon>Bacteroidota</taxon>
        <taxon>Flavobacteriia</taxon>
        <taxon>Flavobacteriales</taxon>
        <taxon>Flavobacteriaceae</taxon>
        <taxon>Tenacibaculum</taxon>
    </lineage>
</organism>
<evidence type="ECO:0000313" key="2">
    <source>
        <dbReference type="Proteomes" id="UP001497602"/>
    </source>
</evidence>
<dbReference type="InterPro" id="IPR042226">
    <property type="entry name" value="eFR1_2_sf"/>
</dbReference>
<sequence>MKNIGIWLDKEKAFIVTIKKDTEHIEKVLSNIENYHISGGSGTKFKGGPQDVVQDSKYLEREKHQTKNYFNALASKIKSADAIAIFGPAETYNKFKKELESSYQELNTKVKVVKNVDSMTNNQVKALVRDFFSKN</sequence>
<dbReference type="RefSeq" id="WP_348739296.1">
    <property type="nucleotide sequence ID" value="NZ_CAXJRC010000041.1"/>
</dbReference>
<keyword evidence="2" id="KW-1185">Reference proteome</keyword>
<accession>A0ABM9PPL3</accession>
<comment type="caution">
    <text evidence="1">The sequence shown here is derived from an EMBL/GenBank/DDBJ whole genome shotgun (WGS) entry which is preliminary data.</text>
</comment>
<dbReference type="Gene3D" id="3.30.420.60">
    <property type="entry name" value="eRF1 domain 2"/>
    <property type="match status" value="1"/>
</dbReference>
<name>A0ABM9PPL3_9FLAO</name>
<reference evidence="1 2" key="1">
    <citation type="submission" date="2024-05" db="EMBL/GenBank/DDBJ databases">
        <authorList>
            <person name="Duchaud E."/>
        </authorList>
    </citation>
    <scope>NUCLEOTIDE SEQUENCE [LARGE SCALE GENOMIC DNA]</scope>
    <source>
        <strain evidence="1">Ena-SAMPLE-TAB-13-05-2024-13:56:06:370-140305</strain>
    </source>
</reference>
<evidence type="ECO:0008006" key="3">
    <source>
        <dbReference type="Google" id="ProtNLM"/>
    </source>
</evidence>